<evidence type="ECO:0000313" key="3">
    <source>
        <dbReference type="Proteomes" id="UP000054549"/>
    </source>
</evidence>
<feature type="compositionally biased region" description="Basic and acidic residues" evidence="1">
    <location>
        <begin position="1"/>
        <end position="10"/>
    </location>
</feature>
<sequence>MQERQIDVKSDQGPTSDSNSAHFSALWVRKKLLSRLSTTPRLFTPEELTRKLQDVQIARSHAQHFSVHRPRPTSASVASCDEVTMGRTFRRVDVPPPSATTRSFHHTHFTQKATPNTGFASTFHVARRATTTRAKSRVREVKNHHCLLFSHDIDNLSLPDPQSPSLLPST</sequence>
<evidence type="ECO:0000313" key="2">
    <source>
        <dbReference type="EMBL" id="KIL71149.1"/>
    </source>
</evidence>
<proteinExistence type="predicted"/>
<name>A0A0C2TV08_AMAMK</name>
<organism evidence="2 3">
    <name type="scientific">Amanita muscaria (strain Koide BX008)</name>
    <dbReference type="NCBI Taxonomy" id="946122"/>
    <lineage>
        <taxon>Eukaryota</taxon>
        <taxon>Fungi</taxon>
        <taxon>Dikarya</taxon>
        <taxon>Basidiomycota</taxon>
        <taxon>Agaricomycotina</taxon>
        <taxon>Agaricomycetes</taxon>
        <taxon>Agaricomycetidae</taxon>
        <taxon>Agaricales</taxon>
        <taxon>Pluteineae</taxon>
        <taxon>Amanitaceae</taxon>
        <taxon>Amanita</taxon>
    </lineage>
</organism>
<dbReference type="Proteomes" id="UP000054549">
    <property type="component" value="Unassembled WGS sequence"/>
</dbReference>
<accession>A0A0C2TV08</accession>
<reference evidence="2 3" key="1">
    <citation type="submission" date="2014-04" db="EMBL/GenBank/DDBJ databases">
        <title>Evolutionary Origins and Diversification of the Mycorrhizal Mutualists.</title>
        <authorList>
            <consortium name="DOE Joint Genome Institute"/>
            <consortium name="Mycorrhizal Genomics Consortium"/>
            <person name="Kohler A."/>
            <person name="Kuo A."/>
            <person name="Nagy L.G."/>
            <person name="Floudas D."/>
            <person name="Copeland A."/>
            <person name="Barry K.W."/>
            <person name="Cichocki N."/>
            <person name="Veneault-Fourrey C."/>
            <person name="LaButti K."/>
            <person name="Lindquist E.A."/>
            <person name="Lipzen A."/>
            <person name="Lundell T."/>
            <person name="Morin E."/>
            <person name="Murat C."/>
            <person name="Riley R."/>
            <person name="Ohm R."/>
            <person name="Sun H."/>
            <person name="Tunlid A."/>
            <person name="Henrissat B."/>
            <person name="Grigoriev I.V."/>
            <person name="Hibbett D.S."/>
            <person name="Martin F."/>
        </authorList>
    </citation>
    <scope>NUCLEOTIDE SEQUENCE [LARGE SCALE GENOMIC DNA]</scope>
    <source>
        <strain evidence="2 3">Koide BX008</strain>
    </source>
</reference>
<gene>
    <name evidence="2" type="ORF">M378DRAFT_203201</name>
</gene>
<evidence type="ECO:0000256" key="1">
    <source>
        <dbReference type="SAM" id="MobiDB-lite"/>
    </source>
</evidence>
<dbReference type="InParanoid" id="A0A0C2TV08"/>
<protein>
    <submittedName>
        <fullName evidence="2">Uncharacterized protein</fullName>
    </submittedName>
</protein>
<dbReference type="AlphaFoldDB" id="A0A0C2TV08"/>
<feature type="region of interest" description="Disordered" evidence="1">
    <location>
        <begin position="1"/>
        <end position="20"/>
    </location>
</feature>
<dbReference type="EMBL" id="KN818222">
    <property type="protein sequence ID" value="KIL71149.1"/>
    <property type="molecule type" value="Genomic_DNA"/>
</dbReference>
<keyword evidence="3" id="KW-1185">Reference proteome</keyword>
<dbReference type="HOGENOM" id="CLU_1570213_0_0_1"/>